<evidence type="ECO:0000256" key="6">
    <source>
        <dbReference type="ARBA" id="ARBA00022692"/>
    </source>
</evidence>
<keyword evidence="17" id="KW-1185">Reference proteome</keyword>
<proteinExistence type="predicted"/>
<dbReference type="PhylomeDB" id="B3RIE6"/>
<dbReference type="EMBL" id="DS985241">
    <property type="protein sequence ID" value="EDV28403.1"/>
    <property type="molecule type" value="Genomic_DNA"/>
</dbReference>
<evidence type="ECO:0000256" key="5">
    <source>
        <dbReference type="ARBA" id="ARBA00022685"/>
    </source>
</evidence>
<dbReference type="PANTHER" id="PTHR13351">
    <property type="entry name" value="RENIN RECEPTOR"/>
    <property type="match status" value="1"/>
</dbReference>
<keyword evidence="9 12" id="KW-1133">Transmembrane helix</keyword>
<feature type="signal peptide" evidence="13">
    <location>
        <begin position="1"/>
        <end position="25"/>
    </location>
</feature>
<dbReference type="GO" id="GO:0031982">
    <property type="term" value="C:vesicle"/>
    <property type="evidence" value="ECO:0007669"/>
    <property type="project" value="UniProtKB-SubCell"/>
</dbReference>
<dbReference type="OrthoDB" id="7866065at2759"/>
<dbReference type="Pfam" id="PF07850">
    <property type="entry name" value="Renin_r"/>
    <property type="match status" value="1"/>
</dbReference>
<dbReference type="OMA" id="LWYMDPG"/>
<dbReference type="STRING" id="10228.B3RIE6"/>
<organism evidence="16 17">
    <name type="scientific">Trichoplax adhaerens</name>
    <name type="common">Trichoplax reptans</name>
    <dbReference type="NCBI Taxonomy" id="10228"/>
    <lineage>
        <taxon>Eukaryota</taxon>
        <taxon>Metazoa</taxon>
        <taxon>Placozoa</taxon>
        <taxon>Uniplacotomia</taxon>
        <taxon>Trichoplacea</taxon>
        <taxon>Trichoplacidae</taxon>
        <taxon>Trichoplax</taxon>
    </lineage>
</organism>
<dbReference type="InterPro" id="IPR056780">
    <property type="entry name" value="Renin_r_C"/>
</dbReference>
<dbReference type="Proteomes" id="UP000009022">
    <property type="component" value="Unassembled WGS sequence"/>
</dbReference>
<evidence type="ECO:0000256" key="7">
    <source>
        <dbReference type="ARBA" id="ARBA00022729"/>
    </source>
</evidence>
<dbReference type="RefSeq" id="XP_002107605.1">
    <property type="nucleotide sequence ID" value="XM_002107569.1"/>
</dbReference>
<evidence type="ECO:0000256" key="1">
    <source>
        <dbReference type="ARBA" id="ARBA00004115"/>
    </source>
</evidence>
<feature type="transmembrane region" description="Helical" evidence="12">
    <location>
        <begin position="456"/>
        <end position="480"/>
    </location>
</feature>
<evidence type="ECO:0000256" key="8">
    <source>
        <dbReference type="ARBA" id="ARBA00022824"/>
    </source>
</evidence>
<evidence type="ECO:0000313" key="16">
    <source>
        <dbReference type="EMBL" id="EDV28403.1"/>
    </source>
</evidence>
<feature type="domain" description="Renin receptor-like C-terminal transmembrane spanning segment" evidence="14">
    <location>
        <begin position="428"/>
        <end position="501"/>
    </location>
</feature>
<dbReference type="FunCoup" id="B3RIE6">
    <property type="interactions" value="1173"/>
</dbReference>
<dbReference type="AlphaFoldDB" id="B3RIE6"/>
<evidence type="ECO:0000313" key="17">
    <source>
        <dbReference type="Proteomes" id="UP000009022"/>
    </source>
</evidence>
<keyword evidence="7 13" id="KW-0732">Signal</keyword>
<dbReference type="HOGENOM" id="CLU_544397_0_0_1"/>
<feature type="domain" description="Renin receptor N-terminal" evidence="15">
    <location>
        <begin position="45"/>
        <end position="178"/>
    </location>
</feature>
<dbReference type="PANTHER" id="PTHR13351:SF1">
    <property type="entry name" value="RENIN RECEPTOR"/>
    <property type="match status" value="1"/>
</dbReference>
<evidence type="ECO:0000256" key="4">
    <source>
        <dbReference type="ARBA" id="ARBA00022475"/>
    </source>
</evidence>
<keyword evidence="10 12" id="KW-0472">Membrane</keyword>
<dbReference type="KEGG" id="tad:TRIADDRAFT_51292"/>
<evidence type="ECO:0000256" key="9">
    <source>
        <dbReference type="ARBA" id="ARBA00022989"/>
    </source>
</evidence>
<keyword evidence="11" id="KW-0675">Receptor</keyword>
<dbReference type="Pfam" id="PF25294">
    <property type="entry name" value="RENR_N"/>
    <property type="match status" value="2"/>
</dbReference>
<evidence type="ECO:0008006" key="18">
    <source>
        <dbReference type="Google" id="ProtNLM"/>
    </source>
</evidence>
<dbReference type="InterPro" id="IPR012493">
    <property type="entry name" value="Renin_rcpt"/>
</dbReference>
<evidence type="ECO:0000256" key="2">
    <source>
        <dbReference type="ARBA" id="ARBA00004251"/>
    </source>
</evidence>
<evidence type="ECO:0000259" key="14">
    <source>
        <dbReference type="Pfam" id="PF07850"/>
    </source>
</evidence>
<comment type="subcellular location">
    <subcellularLocation>
        <location evidence="2">Cell membrane</location>
        <topology evidence="2">Single-pass type I membrane protein</topology>
    </subcellularLocation>
    <subcellularLocation>
        <location evidence="1">Endoplasmic reticulum membrane</location>
        <topology evidence="1">Single-pass type I membrane protein</topology>
    </subcellularLocation>
    <subcellularLocation>
        <location evidence="3">Vesicle</location>
    </subcellularLocation>
</comment>
<evidence type="ECO:0000256" key="3">
    <source>
        <dbReference type="ARBA" id="ARBA00004373"/>
    </source>
</evidence>
<feature type="chain" id="PRO_5002798110" description="Renin receptor" evidence="13">
    <location>
        <begin position="26"/>
        <end position="501"/>
    </location>
</feature>
<evidence type="ECO:0000259" key="15">
    <source>
        <dbReference type="Pfam" id="PF25294"/>
    </source>
</evidence>
<dbReference type="CTD" id="6748820"/>
<dbReference type="GeneID" id="6748820"/>
<name>B3RIE6_TRIAD</name>
<dbReference type="InterPro" id="IPR057318">
    <property type="entry name" value="RENR_N"/>
</dbReference>
<evidence type="ECO:0000256" key="10">
    <source>
        <dbReference type="ARBA" id="ARBA00023136"/>
    </source>
</evidence>
<keyword evidence="8" id="KW-0256">Endoplasmic reticulum</keyword>
<dbReference type="GO" id="GO:0009897">
    <property type="term" value="C:external side of plasma membrane"/>
    <property type="evidence" value="ECO:0000318"/>
    <property type="project" value="GO_Central"/>
</dbReference>
<accession>B3RIE6</accession>
<dbReference type="GO" id="GO:0038023">
    <property type="term" value="F:signaling receptor activity"/>
    <property type="evidence" value="ECO:0007669"/>
    <property type="project" value="InterPro"/>
</dbReference>
<keyword evidence="6 12" id="KW-0812">Transmembrane</keyword>
<keyword evidence="5" id="KW-0165">Cleavage on pair of basic residues</keyword>
<gene>
    <name evidence="16" type="ORF">TRIADDRAFT_51292</name>
</gene>
<dbReference type="GO" id="GO:0098588">
    <property type="term" value="C:bounding membrane of organelle"/>
    <property type="evidence" value="ECO:0007669"/>
    <property type="project" value="UniProtKB-ARBA"/>
</dbReference>
<protein>
    <recommendedName>
        <fullName evidence="18">Renin receptor</fullName>
    </recommendedName>
</protein>
<evidence type="ECO:0000256" key="11">
    <source>
        <dbReference type="ARBA" id="ARBA00023170"/>
    </source>
</evidence>
<evidence type="ECO:0000256" key="13">
    <source>
        <dbReference type="SAM" id="SignalP"/>
    </source>
</evidence>
<dbReference type="GO" id="GO:0005789">
    <property type="term" value="C:endoplasmic reticulum membrane"/>
    <property type="evidence" value="ECO:0007669"/>
    <property type="project" value="UniProtKB-SubCell"/>
</dbReference>
<feature type="domain" description="Renin receptor N-terminal" evidence="15">
    <location>
        <begin position="265"/>
        <end position="355"/>
    </location>
</feature>
<reference evidence="16 17" key="1">
    <citation type="journal article" date="2008" name="Nature">
        <title>The Trichoplax genome and the nature of placozoans.</title>
        <authorList>
            <person name="Srivastava M."/>
            <person name="Begovic E."/>
            <person name="Chapman J."/>
            <person name="Putnam N.H."/>
            <person name="Hellsten U."/>
            <person name="Kawashima T."/>
            <person name="Kuo A."/>
            <person name="Mitros T."/>
            <person name="Salamov A."/>
            <person name="Carpenter M.L."/>
            <person name="Signorovitch A.Y."/>
            <person name="Moreno M.A."/>
            <person name="Kamm K."/>
            <person name="Grimwood J."/>
            <person name="Schmutz J."/>
            <person name="Shapiro H."/>
            <person name="Grigoriev I.V."/>
            <person name="Buss L.W."/>
            <person name="Schierwater B."/>
            <person name="Dellaporta S.L."/>
            <person name="Rokhsar D.S."/>
        </authorList>
    </citation>
    <scope>NUCLEOTIDE SEQUENCE [LARGE SCALE GENOMIC DNA]</scope>
    <source>
        <strain evidence="16 17">Grell-BS-1999</strain>
    </source>
</reference>
<evidence type="ECO:0000256" key="12">
    <source>
        <dbReference type="SAM" id="Phobius"/>
    </source>
</evidence>
<sequence length="501" mass="55875">MACQNWRKLLLIAVIIQAISGPCVALDLQNVLVVETPKKNEEPSKLTIVHKPDSVSMVKEIQSIPAHDISPVITLALGLTPTQGVHWKGLRVGNIFKRPSANVLIAVTDVPIDHVNSIIAIITLDNKFGIDHSYTSYRVDESAKTVTGNAFLDMVHGPNKENVATYVSNVFEKKPLTVSISASYEVAQAGFGNQGKSFSMFLDGLDEKFHVASPSDDHLFDSLSASKEATLKEFEKFNFGKDVHFNVEKKLMIVTLPDDKKIPFDMNKRSDYIFFAEIFTMLKSLEIIKANKDLIHDDAPDVYTYSISSIKALDMEHGKDSNQVHAAIRVLHHVVPKIYKSFNEMYDGEALIELLSRGSSGRLVFERPEQAKKMYEHVKPHLHVQGTNMVNGICHSLNGLLNLFGSKAKIDCHGQSSDARVGRSLMAAATTNSPLTEKNFLKRLNISPVYTSDYPVIFNIILWLMIILAIGLYVTAAVMWDMDPGRDSIIYRMTSQRIKTD</sequence>
<dbReference type="eggNOG" id="KOG4737">
    <property type="taxonomic scope" value="Eukaryota"/>
</dbReference>
<dbReference type="InParanoid" id="B3RIE6"/>
<keyword evidence="4" id="KW-1003">Cell membrane</keyword>